<proteinExistence type="predicted"/>
<dbReference type="Proteomes" id="UP001183246">
    <property type="component" value="Unassembled WGS sequence"/>
</dbReference>
<sequence>MTKEETLKALLATDLTGAKWTKSSFSGGTGQDCLEVTRVTGLGWVLRHSILTDHIIPLTDAEYLAHCNGVKANEPGLVP</sequence>
<dbReference type="Pfam" id="PF04149">
    <property type="entry name" value="DUF397"/>
    <property type="match status" value="1"/>
</dbReference>
<dbReference type="RefSeq" id="WP_311703809.1">
    <property type="nucleotide sequence ID" value="NZ_JAVREL010000003.1"/>
</dbReference>
<name>A0ABU2MM60_9ACTN</name>
<dbReference type="InterPro" id="IPR007278">
    <property type="entry name" value="DUF397"/>
</dbReference>
<evidence type="ECO:0000259" key="1">
    <source>
        <dbReference type="Pfam" id="PF04149"/>
    </source>
</evidence>
<dbReference type="EMBL" id="JAVREL010000003">
    <property type="protein sequence ID" value="MDT0342697.1"/>
    <property type="molecule type" value="Genomic_DNA"/>
</dbReference>
<protein>
    <submittedName>
        <fullName evidence="2">DUF397 domain-containing protein</fullName>
    </submittedName>
</protein>
<organism evidence="2 3">
    <name type="scientific">Streptomyces litchfieldiae</name>
    <dbReference type="NCBI Taxonomy" id="3075543"/>
    <lineage>
        <taxon>Bacteria</taxon>
        <taxon>Bacillati</taxon>
        <taxon>Actinomycetota</taxon>
        <taxon>Actinomycetes</taxon>
        <taxon>Kitasatosporales</taxon>
        <taxon>Streptomycetaceae</taxon>
        <taxon>Streptomyces</taxon>
    </lineage>
</organism>
<gene>
    <name evidence="2" type="ORF">RM590_08675</name>
</gene>
<evidence type="ECO:0000313" key="2">
    <source>
        <dbReference type="EMBL" id="MDT0342697.1"/>
    </source>
</evidence>
<reference evidence="3" key="1">
    <citation type="submission" date="2023-07" db="EMBL/GenBank/DDBJ databases">
        <title>30 novel species of actinomycetes from the DSMZ collection.</title>
        <authorList>
            <person name="Nouioui I."/>
        </authorList>
    </citation>
    <scope>NUCLEOTIDE SEQUENCE [LARGE SCALE GENOMIC DNA]</scope>
    <source>
        <strain evidence="3">DSM 44938</strain>
    </source>
</reference>
<accession>A0ABU2MM60</accession>
<evidence type="ECO:0000313" key="3">
    <source>
        <dbReference type="Proteomes" id="UP001183246"/>
    </source>
</evidence>
<feature type="domain" description="DUF397" evidence="1">
    <location>
        <begin position="18"/>
        <end position="62"/>
    </location>
</feature>
<comment type="caution">
    <text evidence="2">The sequence shown here is derived from an EMBL/GenBank/DDBJ whole genome shotgun (WGS) entry which is preliminary data.</text>
</comment>
<keyword evidence="3" id="KW-1185">Reference proteome</keyword>